<sequence length="143" mass="16656">MKWNPSNEATGSSPFLDTFNDTRLLERVVHRQNYDNNMNSVDPRFLMLLEFFRQLYVRRRDLFDKLFPGLQDQFAELLKKFDSILHQEKSDRINTRALQRSMSLGSPRPPLKLERFKVRTVVVDDGSGQDDHQGQHSGASNST</sequence>
<accession>A0A1Q3DC68</accession>
<evidence type="ECO:0000313" key="3">
    <source>
        <dbReference type="Proteomes" id="UP000187406"/>
    </source>
</evidence>
<dbReference type="OrthoDB" id="1623146at2759"/>
<feature type="region of interest" description="Disordered" evidence="1">
    <location>
        <begin position="124"/>
        <end position="143"/>
    </location>
</feature>
<name>A0A1Q3DC68_CEPFO</name>
<dbReference type="PANTHER" id="PTHR37725:SF1">
    <property type="match status" value="1"/>
</dbReference>
<gene>
    <name evidence="2" type="ORF">CFOL_v3_33424</name>
</gene>
<dbReference type="FunCoup" id="A0A1Q3DC68">
    <property type="interactions" value="1"/>
</dbReference>
<organism evidence="2 3">
    <name type="scientific">Cephalotus follicularis</name>
    <name type="common">Albany pitcher plant</name>
    <dbReference type="NCBI Taxonomy" id="3775"/>
    <lineage>
        <taxon>Eukaryota</taxon>
        <taxon>Viridiplantae</taxon>
        <taxon>Streptophyta</taxon>
        <taxon>Embryophyta</taxon>
        <taxon>Tracheophyta</taxon>
        <taxon>Spermatophyta</taxon>
        <taxon>Magnoliopsida</taxon>
        <taxon>eudicotyledons</taxon>
        <taxon>Gunneridae</taxon>
        <taxon>Pentapetalae</taxon>
        <taxon>rosids</taxon>
        <taxon>fabids</taxon>
        <taxon>Oxalidales</taxon>
        <taxon>Cephalotaceae</taxon>
        <taxon>Cephalotus</taxon>
    </lineage>
</organism>
<dbReference type="EMBL" id="BDDD01005902">
    <property type="protein sequence ID" value="GAV90015.1"/>
    <property type="molecule type" value="Genomic_DNA"/>
</dbReference>
<evidence type="ECO:0000313" key="2">
    <source>
        <dbReference type="EMBL" id="GAV90015.1"/>
    </source>
</evidence>
<dbReference type="STRING" id="3775.A0A1Q3DC68"/>
<proteinExistence type="predicted"/>
<keyword evidence="3" id="KW-1185">Reference proteome</keyword>
<dbReference type="InParanoid" id="A0A1Q3DC68"/>
<evidence type="ECO:0000256" key="1">
    <source>
        <dbReference type="SAM" id="MobiDB-lite"/>
    </source>
</evidence>
<dbReference type="AlphaFoldDB" id="A0A1Q3DC68"/>
<protein>
    <submittedName>
        <fullName evidence="2">Uncharacterized protein</fullName>
    </submittedName>
</protein>
<reference evidence="3" key="1">
    <citation type="submission" date="2016-04" db="EMBL/GenBank/DDBJ databases">
        <title>Cephalotus genome sequencing.</title>
        <authorList>
            <person name="Fukushima K."/>
            <person name="Hasebe M."/>
            <person name="Fang X."/>
        </authorList>
    </citation>
    <scope>NUCLEOTIDE SEQUENCE [LARGE SCALE GENOMIC DNA]</scope>
    <source>
        <strain evidence="3">cv. St1</strain>
    </source>
</reference>
<comment type="caution">
    <text evidence="2">The sequence shown here is derived from an EMBL/GenBank/DDBJ whole genome shotgun (WGS) entry which is preliminary data.</text>
</comment>
<dbReference type="PANTHER" id="PTHR37725">
    <property type="match status" value="1"/>
</dbReference>
<dbReference type="Proteomes" id="UP000187406">
    <property type="component" value="Unassembled WGS sequence"/>
</dbReference>